<dbReference type="PROSITE" id="PS50846">
    <property type="entry name" value="HMA_2"/>
    <property type="match status" value="1"/>
</dbReference>
<dbReference type="CDD" id="cd00371">
    <property type="entry name" value="HMA"/>
    <property type="match status" value="1"/>
</dbReference>
<accession>A0ABY8VMV4</accession>
<dbReference type="Pfam" id="PF00403">
    <property type="entry name" value="HMA"/>
    <property type="match status" value="1"/>
</dbReference>
<dbReference type="InterPro" id="IPR006121">
    <property type="entry name" value="HMA_dom"/>
</dbReference>
<evidence type="ECO:0000313" key="4">
    <source>
        <dbReference type="Proteomes" id="UP001238805"/>
    </source>
</evidence>
<dbReference type="PROSITE" id="PS01047">
    <property type="entry name" value="HMA_1"/>
    <property type="match status" value="1"/>
</dbReference>
<reference evidence="3 4" key="1">
    <citation type="submission" date="2023-05" db="EMBL/GenBank/DDBJ databases">
        <title>Corynebacterium suedekumii sp. nov. and Corynebacterium breve sp. nov. isolated from raw cow's milk.</title>
        <authorList>
            <person name="Baer M.K."/>
            <person name="Mehl L."/>
            <person name="Hellmuth R."/>
            <person name="Marke G."/>
            <person name="Lipski A."/>
        </authorList>
    </citation>
    <scope>NUCLEOTIDE SEQUENCE [LARGE SCALE GENOMIC DNA]</scope>
    <source>
        <strain evidence="3 4">LM112</strain>
    </source>
</reference>
<name>A0ABY8VMV4_9CORY</name>
<dbReference type="Proteomes" id="UP001238805">
    <property type="component" value="Chromosome"/>
</dbReference>
<protein>
    <submittedName>
        <fullName evidence="3">Heavy-metal-associated domain-containing protein</fullName>
    </submittedName>
</protein>
<dbReference type="InterPro" id="IPR036163">
    <property type="entry name" value="HMA_dom_sf"/>
</dbReference>
<dbReference type="InterPro" id="IPR017969">
    <property type="entry name" value="Heavy-metal-associated_CS"/>
</dbReference>
<proteinExistence type="predicted"/>
<evidence type="ECO:0000313" key="3">
    <source>
        <dbReference type="EMBL" id="WIM69983.1"/>
    </source>
</evidence>
<dbReference type="Gene3D" id="3.30.70.100">
    <property type="match status" value="1"/>
</dbReference>
<gene>
    <name evidence="3" type="ORF">QP029_12430</name>
</gene>
<dbReference type="RefSeq" id="WP_284874576.1">
    <property type="nucleotide sequence ID" value="NZ_CP126970.1"/>
</dbReference>
<dbReference type="SUPFAM" id="SSF55008">
    <property type="entry name" value="HMA, heavy metal-associated domain"/>
    <property type="match status" value="1"/>
</dbReference>
<keyword evidence="4" id="KW-1185">Reference proteome</keyword>
<organism evidence="3 4">
    <name type="scientific">Corynebacterium suedekumii</name>
    <dbReference type="NCBI Taxonomy" id="3049801"/>
    <lineage>
        <taxon>Bacteria</taxon>
        <taxon>Bacillati</taxon>
        <taxon>Actinomycetota</taxon>
        <taxon>Actinomycetes</taxon>
        <taxon>Mycobacteriales</taxon>
        <taxon>Corynebacteriaceae</taxon>
        <taxon>Corynebacterium</taxon>
    </lineage>
</organism>
<dbReference type="EMBL" id="CP126970">
    <property type="protein sequence ID" value="WIM69983.1"/>
    <property type="molecule type" value="Genomic_DNA"/>
</dbReference>
<evidence type="ECO:0000256" key="1">
    <source>
        <dbReference type="ARBA" id="ARBA00022723"/>
    </source>
</evidence>
<evidence type="ECO:0000259" key="2">
    <source>
        <dbReference type="PROSITE" id="PS50846"/>
    </source>
</evidence>
<sequence>MTSPSALTLTTLRSDEFTCPSCVSKIEKKLSGLPGVDHAEVKFSSGRILVSHDPEVVSVRELVRAVADAGYTARPSTI</sequence>
<feature type="domain" description="HMA" evidence="2">
    <location>
        <begin position="8"/>
        <end position="74"/>
    </location>
</feature>
<keyword evidence="1" id="KW-0479">Metal-binding</keyword>